<keyword evidence="3" id="KW-1185">Reference proteome</keyword>
<evidence type="ECO:0000256" key="1">
    <source>
        <dbReference type="SAM" id="MobiDB-lite"/>
    </source>
</evidence>
<dbReference type="AlphaFoldDB" id="A0ABD2BB36"/>
<gene>
    <name evidence="2" type="ORF">V1477_015760</name>
</gene>
<sequence>MIRSWLKMSPPKVRKFLSPLEEIDCQSSTKVRNFLSSLVEVQSTTELGTYLHEWEPRYFLSSLVEVQSTTELETINVVSRPDFVVVIRSRVSPLHIDFDNSQVLPTQVPPLGGCCIWGPTIHGRTFNRARTSTNQTKSVIVGLLIAPGNTTSVPADTRVNVLSILPIPVFRADIVRFMKKRKRRREREEMEKKERREESQNVCTREEDGVKKKRKQRIYVRCNGTRARVEKMKLGRKDGHRRSVHPTKTRVQKSSSILRSHREEVAASEDPRANGDSTLKSTIRDAFPLRELRASQQTGDISIFRKYYRPRSHRVEVAASGDPRTNGDSTLYYFYYYQESKATGQSPLPTNSSLQTLKLQPHASPHLGTDLRIAQLSNIGSFDHHLSTTGRAFATNAGTQH</sequence>
<evidence type="ECO:0000313" key="2">
    <source>
        <dbReference type="EMBL" id="KAL2729949.1"/>
    </source>
</evidence>
<feature type="region of interest" description="Disordered" evidence="1">
    <location>
        <begin position="181"/>
        <end position="210"/>
    </location>
</feature>
<dbReference type="Proteomes" id="UP001607303">
    <property type="component" value="Unassembled WGS sequence"/>
</dbReference>
<dbReference type="EMBL" id="JAYRBN010000091">
    <property type="protein sequence ID" value="KAL2729949.1"/>
    <property type="molecule type" value="Genomic_DNA"/>
</dbReference>
<comment type="caution">
    <text evidence="2">The sequence shown here is derived from an EMBL/GenBank/DDBJ whole genome shotgun (WGS) entry which is preliminary data.</text>
</comment>
<accession>A0ABD2BB36</accession>
<feature type="compositionally biased region" description="Basic residues" evidence="1">
    <location>
        <begin position="238"/>
        <end position="251"/>
    </location>
</feature>
<feature type="compositionally biased region" description="Basic and acidic residues" evidence="1">
    <location>
        <begin position="186"/>
        <end position="210"/>
    </location>
</feature>
<name>A0ABD2BB36_VESMC</name>
<protein>
    <submittedName>
        <fullName evidence="2">Uncharacterized protein</fullName>
    </submittedName>
</protein>
<feature type="compositionally biased region" description="Basic and acidic residues" evidence="1">
    <location>
        <begin position="260"/>
        <end position="273"/>
    </location>
</feature>
<feature type="region of interest" description="Disordered" evidence="1">
    <location>
        <begin position="234"/>
        <end position="279"/>
    </location>
</feature>
<evidence type="ECO:0000313" key="3">
    <source>
        <dbReference type="Proteomes" id="UP001607303"/>
    </source>
</evidence>
<organism evidence="2 3">
    <name type="scientific">Vespula maculifrons</name>
    <name type="common">Eastern yellow jacket</name>
    <name type="synonym">Wasp</name>
    <dbReference type="NCBI Taxonomy" id="7453"/>
    <lineage>
        <taxon>Eukaryota</taxon>
        <taxon>Metazoa</taxon>
        <taxon>Ecdysozoa</taxon>
        <taxon>Arthropoda</taxon>
        <taxon>Hexapoda</taxon>
        <taxon>Insecta</taxon>
        <taxon>Pterygota</taxon>
        <taxon>Neoptera</taxon>
        <taxon>Endopterygota</taxon>
        <taxon>Hymenoptera</taxon>
        <taxon>Apocrita</taxon>
        <taxon>Aculeata</taxon>
        <taxon>Vespoidea</taxon>
        <taxon>Vespidae</taxon>
        <taxon>Vespinae</taxon>
        <taxon>Vespula</taxon>
    </lineage>
</organism>
<reference evidence="2 3" key="1">
    <citation type="journal article" date="2024" name="Ann. Entomol. Soc. Am.">
        <title>Genomic analyses of the southern and eastern yellowjacket wasps (Hymenoptera: Vespidae) reveal evolutionary signatures of social life.</title>
        <authorList>
            <person name="Catto M.A."/>
            <person name="Caine P.B."/>
            <person name="Orr S.E."/>
            <person name="Hunt B.G."/>
            <person name="Goodisman M.A.D."/>
        </authorList>
    </citation>
    <scope>NUCLEOTIDE SEQUENCE [LARGE SCALE GENOMIC DNA]</scope>
    <source>
        <strain evidence="2">232</strain>
        <tissue evidence="2">Head and thorax</tissue>
    </source>
</reference>
<proteinExistence type="predicted"/>